<dbReference type="SUPFAM" id="SSF46785">
    <property type="entry name" value="Winged helix' DNA-binding domain"/>
    <property type="match status" value="2"/>
</dbReference>
<dbReference type="KEGG" id="amob:HG15A2_38730"/>
<dbReference type="RefSeq" id="WP_145062112.1">
    <property type="nucleotide sequence ID" value="NZ_CP036263.1"/>
</dbReference>
<evidence type="ECO:0000313" key="3">
    <source>
        <dbReference type="Proteomes" id="UP000319852"/>
    </source>
</evidence>
<sequence>MTDQAETSEAPARKWQPLDRTQRRIAGVLVEKAKTTPGSYPLTMNSMVNASNQKSNRFPQMQLDEGDAYEACEQLMKLGAIAQIQGDSRTEKYRHLLYDWLGVDKTGIAVMGELLLRGAQTLGELRARAARMEPIAGMTELRPIIDSLVAKELMIYVTPPGRGCIVTHNLYQPQELEKVLKDAGATAPAAAAAPPSPSSAPLVVSATGNELAELREEVAELRQELADLRELVESLTQ</sequence>
<dbReference type="InterPro" id="IPR036388">
    <property type="entry name" value="WH-like_DNA-bd_sf"/>
</dbReference>
<dbReference type="InterPro" id="IPR007432">
    <property type="entry name" value="DUF480"/>
</dbReference>
<proteinExistence type="predicted"/>
<evidence type="ECO:0000256" key="1">
    <source>
        <dbReference type="SAM" id="Coils"/>
    </source>
</evidence>
<keyword evidence="1" id="KW-0175">Coiled coil</keyword>
<dbReference type="Proteomes" id="UP000319852">
    <property type="component" value="Chromosome"/>
</dbReference>
<evidence type="ECO:0008006" key="4">
    <source>
        <dbReference type="Google" id="ProtNLM"/>
    </source>
</evidence>
<protein>
    <recommendedName>
        <fullName evidence="4">DUF480 domain-containing protein</fullName>
    </recommendedName>
</protein>
<dbReference type="InterPro" id="IPR036390">
    <property type="entry name" value="WH_DNA-bd_sf"/>
</dbReference>
<organism evidence="2 3">
    <name type="scientific">Adhaeretor mobilis</name>
    <dbReference type="NCBI Taxonomy" id="1930276"/>
    <lineage>
        <taxon>Bacteria</taxon>
        <taxon>Pseudomonadati</taxon>
        <taxon>Planctomycetota</taxon>
        <taxon>Planctomycetia</taxon>
        <taxon>Pirellulales</taxon>
        <taxon>Lacipirellulaceae</taxon>
        <taxon>Adhaeretor</taxon>
    </lineage>
</organism>
<accession>A0A517N079</accession>
<dbReference type="EMBL" id="CP036263">
    <property type="protein sequence ID" value="QDT00535.1"/>
    <property type="molecule type" value="Genomic_DNA"/>
</dbReference>
<dbReference type="PANTHER" id="PTHR38768:SF1">
    <property type="entry name" value="UPF0502 PROTEIN YCEH"/>
    <property type="match status" value="1"/>
</dbReference>
<dbReference type="AlphaFoldDB" id="A0A517N079"/>
<evidence type="ECO:0000313" key="2">
    <source>
        <dbReference type="EMBL" id="QDT00535.1"/>
    </source>
</evidence>
<dbReference type="Gene3D" id="1.10.10.10">
    <property type="entry name" value="Winged helix-like DNA-binding domain superfamily/Winged helix DNA-binding domain"/>
    <property type="match status" value="2"/>
</dbReference>
<dbReference type="PANTHER" id="PTHR38768">
    <property type="entry name" value="UPF0502 PROTEIN YCEH"/>
    <property type="match status" value="1"/>
</dbReference>
<gene>
    <name evidence="2" type="ORF">HG15A2_38730</name>
</gene>
<feature type="coiled-coil region" evidence="1">
    <location>
        <begin position="204"/>
        <end position="231"/>
    </location>
</feature>
<reference evidence="2 3" key="1">
    <citation type="submission" date="2019-02" db="EMBL/GenBank/DDBJ databases">
        <title>Deep-cultivation of Planctomycetes and their phenomic and genomic characterization uncovers novel biology.</title>
        <authorList>
            <person name="Wiegand S."/>
            <person name="Jogler M."/>
            <person name="Boedeker C."/>
            <person name="Pinto D."/>
            <person name="Vollmers J."/>
            <person name="Rivas-Marin E."/>
            <person name="Kohn T."/>
            <person name="Peeters S.H."/>
            <person name="Heuer A."/>
            <person name="Rast P."/>
            <person name="Oberbeckmann S."/>
            <person name="Bunk B."/>
            <person name="Jeske O."/>
            <person name="Meyerdierks A."/>
            <person name="Storesund J.E."/>
            <person name="Kallscheuer N."/>
            <person name="Luecker S."/>
            <person name="Lage O.M."/>
            <person name="Pohl T."/>
            <person name="Merkel B.J."/>
            <person name="Hornburger P."/>
            <person name="Mueller R.-W."/>
            <person name="Bruemmer F."/>
            <person name="Labrenz M."/>
            <person name="Spormann A.M."/>
            <person name="Op den Camp H."/>
            <person name="Overmann J."/>
            <person name="Amann R."/>
            <person name="Jetten M.S.M."/>
            <person name="Mascher T."/>
            <person name="Medema M.H."/>
            <person name="Devos D.P."/>
            <person name="Kaster A.-K."/>
            <person name="Ovreas L."/>
            <person name="Rohde M."/>
            <person name="Galperin M.Y."/>
            <person name="Jogler C."/>
        </authorList>
    </citation>
    <scope>NUCLEOTIDE SEQUENCE [LARGE SCALE GENOMIC DNA]</scope>
    <source>
        <strain evidence="2 3">HG15A2</strain>
    </source>
</reference>
<dbReference type="Pfam" id="PF04337">
    <property type="entry name" value="DUF480"/>
    <property type="match status" value="1"/>
</dbReference>
<name>A0A517N079_9BACT</name>
<keyword evidence="3" id="KW-1185">Reference proteome</keyword>
<dbReference type="OrthoDB" id="9784785at2"/>